<gene>
    <name evidence="7" type="ORF">G3I67_06475</name>
</gene>
<dbReference type="InterPro" id="IPR011765">
    <property type="entry name" value="Pept_M16_N"/>
</dbReference>
<feature type="chain" id="PRO_5025474427" evidence="4">
    <location>
        <begin position="23"/>
        <end position="911"/>
    </location>
</feature>
<feature type="domain" description="Peptidase M16 C-terminal" evidence="6">
    <location>
        <begin position="203"/>
        <end position="379"/>
    </location>
</feature>
<organism evidence="7">
    <name type="scientific">Sheuella amnicola</name>
    <dbReference type="NCBI Taxonomy" id="2707330"/>
    <lineage>
        <taxon>Bacteria</taxon>
        <taxon>Pseudomonadati</taxon>
        <taxon>Pseudomonadota</taxon>
        <taxon>Betaproteobacteria</taxon>
        <taxon>Burkholderiales</taxon>
        <taxon>Alcaligenaceae</taxon>
        <taxon>Sheuella</taxon>
    </lineage>
</organism>
<feature type="domain" description="Peptidase M16 C-terminal" evidence="6">
    <location>
        <begin position="662"/>
        <end position="840"/>
    </location>
</feature>
<sequence length="911" mass="101314">MRLLLRAFLGITFAFLASQSWAFAPPAGIKEITSVEGISEYTLESNGLRILLAPDDSKPTTTVNMTYLVGSRHENYGETGMAHLLEHMLFKGTPTFPNALGEFSKRGLQANGSTSTDRTNYYASFAANPETLKWYLTWQADAMVNSTILRQDLDTEMTVVRNEMENGENNPFQMLWQKMLGVAFQWHNYGKTPIGARSDVENVDIDQLRAFYRTYYQPDNAVLIITGKFDPQAALQDVQQAFGKLPRPTRKIPPEYTVEPVQDGERSITLRRNGGSPMVAAMYHVPPAGHKDFAALDLASMMMADTPAGRLYKSLVPTKQATSVMGFTMDEYAPGIVMFGATLEHGMDPVRALSTLTATIEDIGKKPFTKEELERVRTQWLTGWDKVFSDAQKISSALSEYVAIGDWRMVFVARDRIRAVSLEDVQRVASEYLVSSNRTEGKYIPTEKPVRAPLPTIPDLKKDLSGYQGDGAAKQVAAFDPTPANIDARTQVKELKLPNGTVRLALLPKEARGNRVKAVLTLQSGSVESLKGQRMNAIVASELLLRGTEKLSRQQIRDKIDALKGEVSISGGAASVVIDIGTTKENIDELMSFVLAVIKDANYPQDQIDEYINKTVTGLKSAKTEPTAIASRMLSRHDNPWAKDDIRYMPTFDESIEATQAIKRSELIAFHQKFHGAGQIDVAAVGDFDPVKFETTLTQSLQSWKPAAPYQRISDPYRMVKAEQMQALTPDKANAFYLAKLPLDIQDTHPDFPALTLANFLLGSSETSRLWMRVREKEGLSYNVRSSLSVSAFEPNGTWSVYAIFAPENRKKVETAISEELARAVKDGFTEIEIKDGITALLNLRKLSLAQDPTLAVTWNAYLERKRTFAWAEQINQKIAALTPAQVHEALRKYLKPADFSSVAAGDFEKK</sequence>
<dbReference type="InterPro" id="IPR050361">
    <property type="entry name" value="MPP/UQCRC_Complex"/>
</dbReference>
<evidence type="ECO:0000259" key="6">
    <source>
        <dbReference type="Pfam" id="PF05193"/>
    </source>
</evidence>
<dbReference type="Gene3D" id="3.30.830.10">
    <property type="entry name" value="Metalloenzyme, LuxS/M16 peptidase-like"/>
    <property type="match status" value="4"/>
</dbReference>
<evidence type="ECO:0000313" key="7">
    <source>
        <dbReference type="EMBL" id="NDY82874.1"/>
    </source>
</evidence>
<reference evidence="7" key="1">
    <citation type="submission" date="2020-02" db="EMBL/GenBank/DDBJ databases">
        <authorList>
            <person name="Chen W.-M."/>
        </authorList>
    </citation>
    <scope>NUCLEOTIDE SEQUENCE</scope>
    <source>
        <strain evidence="7">NBD-18</strain>
    </source>
</reference>
<accession>A0A6B2QZY1</accession>
<dbReference type="Pfam" id="PF00675">
    <property type="entry name" value="Peptidase_M16"/>
    <property type="match status" value="1"/>
</dbReference>
<dbReference type="PANTHER" id="PTHR11851:SF49">
    <property type="entry name" value="MITOCHONDRIAL-PROCESSING PEPTIDASE SUBUNIT ALPHA"/>
    <property type="match status" value="1"/>
</dbReference>
<dbReference type="PROSITE" id="PS00143">
    <property type="entry name" value="INSULINASE"/>
    <property type="match status" value="1"/>
</dbReference>
<dbReference type="Pfam" id="PF05193">
    <property type="entry name" value="Peptidase_M16_C"/>
    <property type="match status" value="2"/>
</dbReference>
<evidence type="ECO:0000259" key="5">
    <source>
        <dbReference type="Pfam" id="PF00675"/>
    </source>
</evidence>
<dbReference type="GO" id="GO:0046872">
    <property type="term" value="F:metal ion binding"/>
    <property type="evidence" value="ECO:0007669"/>
    <property type="project" value="InterPro"/>
</dbReference>
<comment type="similarity">
    <text evidence="2 3">Belongs to the peptidase M16 family.</text>
</comment>
<dbReference type="PANTHER" id="PTHR11851">
    <property type="entry name" value="METALLOPROTEASE"/>
    <property type="match status" value="1"/>
</dbReference>
<dbReference type="EMBL" id="JAAGRN010000003">
    <property type="protein sequence ID" value="NDY82874.1"/>
    <property type="molecule type" value="Genomic_DNA"/>
</dbReference>
<comment type="cofactor">
    <cofactor evidence="1">
        <name>Zn(2+)</name>
        <dbReference type="ChEBI" id="CHEBI:29105"/>
    </cofactor>
</comment>
<evidence type="ECO:0000256" key="3">
    <source>
        <dbReference type="RuleBase" id="RU004447"/>
    </source>
</evidence>
<dbReference type="InterPro" id="IPR007863">
    <property type="entry name" value="Peptidase_M16_C"/>
</dbReference>
<feature type="domain" description="Peptidase M16 N-terminal" evidence="5">
    <location>
        <begin position="50"/>
        <end position="191"/>
    </location>
</feature>
<dbReference type="InterPro" id="IPR001431">
    <property type="entry name" value="Pept_M16_Zn_BS"/>
</dbReference>
<protein>
    <submittedName>
        <fullName evidence="7">Insulinase family protein</fullName>
    </submittedName>
</protein>
<evidence type="ECO:0000256" key="2">
    <source>
        <dbReference type="ARBA" id="ARBA00007261"/>
    </source>
</evidence>
<dbReference type="InterPro" id="IPR011249">
    <property type="entry name" value="Metalloenz_LuxS/M16"/>
</dbReference>
<dbReference type="GO" id="GO:0006508">
    <property type="term" value="P:proteolysis"/>
    <property type="evidence" value="ECO:0007669"/>
    <property type="project" value="InterPro"/>
</dbReference>
<dbReference type="SUPFAM" id="SSF63411">
    <property type="entry name" value="LuxS/MPP-like metallohydrolase"/>
    <property type="match status" value="4"/>
</dbReference>
<dbReference type="GO" id="GO:0004222">
    <property type="term" value="F:metalloendopeptidase activity"/>
    <property type="evidence" value="ECO:0007669"/>
    <property type="project" value="InterPro"/>
</dbReference>
<comment type="caution">
    <text evidence="7">The sequence shown here is derived from an EMBL/GenBank/DDBJ whole genome shotgun (WGS) entry which is preliminary data.</text>
</comment>
<dbReference type="AlphaFoldDB" id="A0A6B2QZY1"/>
<feature type="signal peptide" evidence="4">
    <location>
        <begin position="1"/>
        <end position="22"/>
    </location>
</feature>
<evidence type="ECO:0000256" key="1">
    <source>
        <dbReference type="ARBA" id="ARBA00001947"/>
    </source>
</evidence>
<proteinExistence type="inferred from homology"/>
<evidence type="ECO:0000256" key="4">
    <source>
        <dbReference type="SAM" id="SignalP"/>
    </source>
</evidence>
<keyword evidence="4" id="KW-0732">Signal</keyword>
<name>A0A6B2QZY1_9BURK</name>
<dbReference type="RefSeq" id="WP_163652770.1">
    <property type="nucleotide sequence ID" value="NZ_JAAGRN010000003.1"/>
</dbReference>